<evidence type="ECO:0000256" key="10">
    <source>
        <dbReference type="SAM" id="MobiDB-lite"/>
    </source>
</evidence>
<feature type="compositionally biased region" description="Polar residues" evidence="10">
    <location>
        <begin position="759"/>
        <end position="775"/>
    </location>
</feature>
<feature type="compositionally biased region" description="Low complexity" evidence="10">
    <location>
        <begin position="892"/>
        <end position="905"/>
    </location>
</feature>
<evidence type="ECO:0000256" key="4">
    <source>
        <dbReference type="ARBA" id="ARBA00022833"/>
    </source>
</evidence>
<organism evidence="12 13">
    <name type="scientific">Aulographum hederae CBS 113979</name>
    <dbReference type="NCBI Taxonomy" id="1176131"/>
    <lineage>
        <taxon>Eukaryota</taxon>
        <taxon>Fungi</taxon>
        <taxon>Dikarya</taxon>
        <taxon>Ascomycota</taxon>
        <taxon>Pezizomycotina</taxon>
        <taxon>Dothideomycetes</taxon>
        <taxon>Pleosporomycetidae</taxon>
        <taxon>Aulographales</taxon>
        <taxon>Aulographaceae</taxon>
    </lineage>
</organism>
<evidence type="ECO:0000256" key="8">
    <source>
        <dbReference type="ARBA" id="ARBA00023242"/>
    </source>
</evidence>
<feature type="compositionally biased region" description="Polar residues" evidence="10">
    <location>
        <begin position="855"/>
        <end position="867"/>
    </location>
</feature>
<dbReference type="Pfam" id="PF08550">
    <property type="entry name" value="GATA_AreA"/>
    <property type="match status" value="1"/>
</dbReference>
<dbReference type="SUPFAM" id="SSF57716">
    <property type="entry name" value="Glucocorticoid receptor-like (DNA-binding domain)"/>
    <property type="match status" value="1"/>
</dbReference>
<dbReference type="PROSITE" id="PS50114">
    <property type="entry name" value="GATA_ZN_FINGER_2"/>
    <property type="match status" value="1"/>
</dbReference>
<dbReference type="InterPro" id="IPR000679">
    <property type="entry name" value="Znf_GATA"/>
</dbReference>
<feature type="compositionally biased region" description="Low complexity" evidence="10">
    <location>
        <begin position="933"/>
        <end position="948"/>
    </location>
</feature>
<comment type="subcellular location">
    <subcellularLocation>
        <location evidence="1">Nucleus</location>
    </subcellularLocation>
</comment>
<keyword evidence="2" id="KW-0479">Metal-binding</keyword>
<feature type="compositionally biased region" description="Polar residues" evidence="10">
    <location>
        <begin position="682"/>
        <end position="695"/>
    </location>
</feature>
<evidence type="ECO:0000256" key="5">
    <source>
        <dbReference type="ARBA" id="ARBA00023015"/>
    </source>
</evidence>
<protein>
    <recommendedName>
        <fullName evidence="11">GATA-type domain-containing protein</fullName>
    </recommendedName>
</protein>
<feature type="region of interest" description="Disordered" evidence="10">
    <location>
        <begin position="758"/>
        <end position="972"/>
    </location>
</feature>
<evidence type="ECO:0000256" key="2">
    <source>
        <dbReference type="ARBA" id="ARBA00022723"/>
    </source>
</evidence>
<feature type="region of interest" description="Disordered" evidence="10">
    <location>
        <begin position="45"/>
        <end position="65"/>
    </location>
</feature>
<keyword evidence="7" id="KW-0804">Transcription</keyword>
<dbReference type="AlphaFoldDB" id="A0A6G1H7T9"/>
<evidence type="ECO:0000259" key="11">
    <source>
        <dbReference type="PROSITE" id="PS50114"/>
    </source>
</evidence>
<keyword evidence="13" id="KW-1185">Reference proteome</keyword>
<feature type="region of interest" description="Disordered" evidence="10">
    <location>
        <begin position="222"/>
        <end position="334"/>
    </location>
</feature>
<dbReference type="CDD" id="cd00202">
    <property type="entry name" value="ZnF_GATA"/>
    <property type="match status" value="1"/>
</dbReference>
<name>A0A6G1H7T9_9PEZI</name>
<evidence type="ECO:0000313" key="13">
    <source>
        <dbReference type="Proteomes" id="UP000800041"/>
    </source>
</evidence>
<evidence type="ECO:0000256" key="1">
    <source>
        <dbReference type="ARBA" id="ARBA00004123"/>
    </source>
</evidence>
<dbReference type="GO" id="GO:0005634">
    <property type="term" value="C:nucleus"/>
    <property type="evidence" value="ECO:0007669"/>
    <property type="project" value="UniProtKB-SubCell"/>
</dbReference>
<dbReference type="InterPro" id="IPR013860">
    <property type="entry name" value="AreA_GATA"/>
</dbReference>
<feature type="compositionally biased region" description="Basic and acidic residues" evidence="10">
    <location>
        <begin position="638"/>
        <end position="647"/>
    </location>
</feature>
<dbReference type="Proteomes" id="UP000800041">
    <property type="component" value="Unassembled WGS sequence"/>
</dbReference>
<dbReference type="PROSITE" id="PS00344">
    <property type="entry name" value="GATA_ZN_FINGER_1"/>
    <property type="match status" value="1"/>
</dbReference>
<dbReference type="GO" id="GO:0042128">
    <property type="term" value="P:nitrate assimilation"/>
    <property type="evidence" value="ECO:0007669"/>
    <property type="project" value="UniProtKB-KW"/>
</dbReference>
<reference evidence="12" key="1">
    <citation type="journal article" date="2020" name="Stud. Mycol.">
        <title>101 Dothideomycetes genomes: a test case for predicting lifestyles and emergence of pathogens.</title>
        <authorList>
            <person name="Haridas S."/>
            <person name="Albert R."/>
            <person name="Binder M."/>
            <person name="Bloem J."/>
            <person name="Labutti K."/>
            <person name="Salamov A."/>
            <person name="Andreopoulos B."/>
            <person name="Baker S."/>
            <person name="Barry K."/>
            <person name="Bills G."/>
            <person name="Bluhm B."/>
            <person name="Cannon C."/>
            <person name="Castanera R."/>
            <person name="Culley D."/>
            <person name="Daum C."/>
            <person name="Ezra D."/>
            <person name="Gonzalez J."/>
            <person name="Henrissat B."/>
            <person name="Kuo A."/>
            <person name="Liang C."/>
            <person name="Lipzen A."/>
            <person name="Lutzoni F."/>
            <person name="Magnuson J."/>
            <person name="Mondo S."/>
            <person name="Nolan M."/>
            <person name="Ohm R."/>
            <person name="Pangilinan J."/>
            <person name="Park H.-J."/>
            <person name="Ramirez L."/>
            <person name="Alfaro M."/>
            <person name="Sun H."/>
            <person name="Tritt A."/>
            <person name="Yoshinaga Y."/>
            <person name="Zwiers L.-H."/>
            <person name="Turgeon B."/>
            <person name="Goodwin S."/>
            <person name="Spatafora J."/>
            <person name="Crous P."/>
            <person name="Grigoriev I."/>
        </authorList>
    </citation>
    <scope>NUCLEOTIDE SEQUENCE</scope>
    <source>
        <strain evidence="12">CBS 113979</strain>
    </source>
</reference>
<dbReference type="OrthoDB" id="515401at2759"/>
<keyword evidence="5" id="KW-0805">Transcription regulation</keyword>
<feature type="region of interest" description="Disordered" evidence="10">
    <location>
        <begin position="595"/>
        <end position="708"/>
    </location>
</feature>
<evidence type="ECO:0000256" key="3">
    <source>
        <dbReference type="ARBA" id="ARBA00022771"/>
    </source>
</evidence>
<dbReference type="GO" id="GO:0000978">
    <property type="term" value="F:RNA polymerase II cis-regulatory region sequence-specific DNA binding"/>
    <property type="evidence" value="ECO:0007669"/>
    <property type="project" value="TreeGrafter"/>
</dbReference>
<feature type="compositionally biased region" description="Low complexity" evidence="10">
    <location>
        <begin position="13"/>
        <end position="24"/>
    </location>
</feature>
<gene>
    <name evidence="12" type="ORF">K402DRAFT_419034</name>
</gene>
<dbReference type="Pfam" id="PF00320">
    <property type="entry name" value="GATA"/>
    <property type="match status" value="1"/>
</dbReference>
<proteinExistence type="predicted"/>
<dbReference type="EMBL" id="ML977146">
    <property type="protein sequence ID" value="KAF1989225.1"/>
    <property type="molecule type" value="Genomic_DNA"/>
</dbReference>
<feature type="region of interest" description="Disordered" evidence="10">
    <location>
        <begin position="160"/>
        <end position="198"/>
    </location>
</feature>
<dbReference type="InterPro" id="IPR039355">
    <property type="entry name" value="Transcription_factor_GATA"/>
</dbReference>
<dbReference type="SMART" id="SM00401">
    <property type="entry name" value="ZnF_GATA"/>
    <property type="match status" value="1"/>
</dbReference>
<evidence type="ECO:0000256" key="9">
    <source>
        <dbReference type="PROSITE-ProRule" id="PRU00094"/>
    </source>
</evidence>
<accession>A0A6G1H7T9</accession>
<dbReference type="Gene3D" id="3.30.50.10">
    <property type="entry name" value="Erythroid Transcription Factor GATA-1, subunit A"/>
    <property type="match status" value="1"/>
</dbReference>
<feature type="domain" description="GATA-type" evidence="11">
    <location>
        <begin position="703"/>
        <end position="756"/>
    </location>
</feature>
<sequence>MSGAQYGERGGDDAAAAPPAPPADLDVAAASVSLRLSAHAVSSPRHVRFPSGHSQHNFDHNCSETSSAIQSLTSASTLESKLDLSPEEHAARKGMLQESFFPAWKDDTGGLDIDTPDEMQKKDPLGTQIWKLFSKTKTQLPNQERLENLTWRMMSMNMRKKELEQQQQQQQQQRDESLLQTTVSPPPPSISTTAPSGISQLRKSIDKQMPEQMNLDDFIFPSSIASPAGISPAPSPAPRPESKSRSSGDETASAIPIQRGSQTAEAELHPARASAPSAALQTQNEGRFGYVQRRVRKTSIDERRPRKRPAEASPQVPPLTNIMIPNEPDAESQLNDYSLDTSQDQHHPQFPAFAHHAPHPPHVPYSIDTFNIDNDPIISSAGPFQQTFNFSPVSSPMMHQGHFPTMHSAASMGSSLNSADYYSPPGSAYPSTVSTPQPIPEGDHMYFDRGGMDLRQQQHAMQQYNPARPSGLSQQASFIFQPNSETLFTSVTSAGQMHSFPASSYSMPGHVDPSHVLQQPDFQDRTPGMPIPRHDNMFTFGADSDNDEDEGGAFPDRNIMMHPGFSGMDDQSMDPNQPFQWNSDLSGQFNPVQARYPAGPPRKVVTIGGSTEMASPQDHWSPGSLGRTHGSAASVSDIRNRSIDPRRQKIPRTSSTPNTVGLAHPGPGYRPQSSPNSPPESGFNSTVPSRPQSPGGSKPGDPNATPTTCTNCFTQTTPLWRRNPEGHPLCNACGLFLKLHGVVRPLSLKTDVIKKRNRGSGTSVLPSAGGSSTRGANAKKSSRKNSIVQTPIAATTPNSGTGSGGKAPAESESPKSTTGSTTSTTNTSTSGSHQNKAGGGAGGVVPIAPGPPKGTQQQGVPGRSNLSAAPAQVAGPTMASRRPRRQSRADVAGQAGQIAAQAASGQDHEMLDVDDVDASGKTPARRKEQAGHQQQMQPLQGLQSLPMGALGQGGTPVTGTGPQEWEWLTMSL</sequence>
<evidence type="ECO:0000313" key="12">
    <source>
        <dbReference type="EMBL" id="KAF1989225.1"/>
    </source>
</evidence>
<dbReference type="GO" id="GO:0045944">
    <property type="term" value="P:positive regulation of transcription by RNA polymerase II"/>
    <property type="evidence" value="ECO:0007669"/>
    <property type="project" value="TreeGrafter"/>
</dbReference>
<feature type="compositionally biased region" description="Polar residues" evidence="10">
    <location>
        <begin position="784"/>
        <end position="800"/>
    </location>
</feature>
<feature type="compositionally biased region" description="Basic and acidic residues" evidence="10">
    <location>
        <begin position="298"/>
        <end position="310"/>
    </location>
</feature>
<dbReference type="PANTHER" id="PTHR10071">
    <property type="entry name" value="TRANSCRIPTION FACTOR GATA FAMILY MEMBER"/>
    <property type="match status" value="1"/>
</dbReference>
<dbReference type="GO" id="GO:0000122">
    <property type="term" value="P:negative regulation of transcription by RNA polymerase II"/>
    <property type="evidence" value="ECO:0007669"/>
    <property type="project" value="TreeGrafter"/>
</dbReference>
<dbReference type="GO" id="GO:0008270">
    <property type="term" value="F:zinc ion binding"/>
    <property type="evidence" value="ECO:0007669"/>
    <property type="project" value="UniProtKB-KW"/>
</dbReference>
<feature type="compositionally biased region" description="Low complexity" evidence="10">
    <location>
        <begin position="816"/>
        <end position="832"/>
    </location>
</feature>
<feature type="region of interest" description="Disordered" evidence="10">
    <location>
        <begin position="1"/>
        <end position="24"/>
    </location>
</feature>
<keyword evidence="3 9" id="KW-0863">Zinc-finger</keyword>
<keyword evidence="6" id="KW-0534">Nitrate assimilation</keyword>
<dbReference type="PANTHER" id="PTHR10071:SF281">
    <property type="entry name" value="BOX A-BINDING FACTOR-RELATED"/>
    <property type="match status" value="1"/>
</dbReference>
<dbReference type="FunFam" id="3.30.50.10:FF:000007">
    <property type="entry name" value="Nitrogen regulatory AreA, N-terminal"/>
    <property type="match status" value="1"/>
</dbReference>
<dbReference type="GO" id="GO:0000981">
    <property type="term" value="F:DNA-binding transcription factor activity, RNA polymerase II-specific"/>
    <property type="evidence" value="ECO:0007669"/>
    <property type="project" value="TreeGrafter"/>
</dbReference>
<keyword evidence="4" id="KW-0862">Zinc</keyword>
<evidence type="ECO:0000256" key="7">
    <source>
        <dbReference type="ARBA" id="ARBA00023163"/>
    </source>
</evidence>
<dbReference type="PRINTS" id="PR00619">
    <property type="entry name" value="GATAZNFINGER"/>
</dbReference>
<keyword evidence="8" id="KW-0539">Nucleus</keyword>
<feature type="compositionally biased region" description="Low complexity" evidence="10">
    <location>
        <begin position="222"/>
        <end position="232"/>
    </location>
</feature>
<evidence type="ECO:0000256" key="6">
    <source>
        <dbReference type="ARBA" id="ARBA00023063"/>
    </source>
</evidence>
<dbReference type="InterPro" id="IPR013088">
    <property type="entry name" value="Znf_NHR/GATA"/>
</dbReference>